<keyword evidence="1" id="KW-0812">Transmembrane</keyword>
<dbReference type="OrthoDB" id="5540894at2"/>
<dbReference type="EMBL" id="NPEY01000029">
    <property type="protein sequence ID" value="OZT72517.1"/>
    <property type="molecule type" value="Genomic_DNA"/>
</dbReference>
<reference evidence="3 5" key="2">
    <citation type="submission" date="2017-07" db="EMBL/GenBank/DDBJ databases">
        <title>Shotgun whole genome sequences of three halophilic bacterial isolates.</title>
        <authorList>
            <person name="Pozzo T."/>
            <person name="Higdon S.M."/>
            <person name="Quillaguaman J."/>
        </authorList>
    </citation>
    <scope>NUCLEOTIDE SEQUENCE [LARGE SCALE GENOMIC DNA]</scope>
    <source>
        <strain evidence="3 5">LC1</strain>
    </source>
</reference>
<dbReference type="RefSeq" id="WP_007113965.1">
    <property type="nucleotide sequence ID" value="NZ_JH393259.1"/>
</dbReference>
<name>A0A265DT89_9GAMM</name>
<evidence type="ECO:0000313" key="2">
    <source>
        <dbReference type="EMBL" id="EHJ91474.1"/>
    </source>
</evidence>
<dbReference type="Proteomes" id="UP000005756">
    <property type="component" value="Unassembled WGS sequence"/>
</dbReference>
<gene>
    <name evidence="3" type="ORF">CE457_18985</name>
    <name evidence="2" type="ORF">KUC_3024</name>
</gene>
<proteinExistence type="predicted"/>
<keyword evidence="1" id="KW-0472">Membrane</keyword>
<feature type="transmembrane region" description="Helical" evidence="1">
    <location>
        <begin position="21"/>
        <end position="43"/>
    </location>
</feature>
<evidence type="ECO:0000313" key="5">
    <source>
        <dbReference type="Proteomes" id="UP000216538"/>
    </source>
</evidence>
<keyword evidence="1" id="KW-1133">Transmembrane helix</keyword>
<dbReference type="Proteomes" id="UP000216538">
    <property type="component" value="Unassembled WGS sequence"/>
</dbReference>
<evidence type="ECO:0000313" key="3">
    <source>
        <dbReference type="EMBL" id="OZT72517.1"/>
    </source>
</evidence>
<protein>
    <submittedName>
        <fullName evidence="2">Uncharacterized protein</fullName>
    </submittedName>
</protein>
<sequence length="266" mass="31319">MMVKDKAYKEHFIFSDLDSYIDFYSSLAFSVMGFATMGTTAVVNMDTYLYSSIQGTVESIKLVLEKGRINDSYCLLRKYYDSAIINTYSNLYIKENFSAEKFFVAQINNWLHGKEQLPEYRVMSQYLRNSDRLGGINACLYSDDRYKRIRVRCNDHTHYNYFYHVMINDNEVYLNNRLSSLDHLAEDLRDIFILHLSYIFSLHQHYMMSSDYVDHLDCGMQPPKDSQYWVAPFIQKVFDEIIKKNRPDIASCISENTSMHLVTDHA</sequence>
<dbReference type="EMBL" id="JH393259">
    <property type="protein sequence ID" value="EHJ91474.1"/>
    <property type="molecule type" value="Genomic_DNA"/>
</dbReference>
<dbReference type="AlphaFoldDB" id="A0A265DT89"/>
<evidence type="ECO:0000256" key="1">
    <source>
        <dbReference type="SAM" id="Phobius"/>
    </source>
</evidence>
<dbReference type="STRING" id="1072583.KUC_3024"/>
<reference evidence="2 4" key="1">
    <citation type="submission" date="2011-10" db="EMBL/GenBank/DDBJ databases">
        <authorList>
            <person name="Quillaguamn J."/>
            <person name="Guzmn D."/>
            <person name="Balderrama-Subieta A."/>
            <person name="Cardona-Ortuo C."/>
            <person name="Guevara-Martnez M."/>
            <person name="Callisaya-Quispe N."/>
        </authorList>
    </citation>
    <scope>NUCLEOTIDE SEQUENCE [LARGE SCALE GENOMIC DNA]</scope>
    <source>
        <strain evidence="2 4">LC1</strain>
    </source>
</reference>
<accession>A0A265DT89</accession>
<keyword evidence="5" id="KW-1185">Reference proteome</keyword>
<evidence type="ECO:0000313" key="4">
    <source>
        <dbReference type="Proteomes" id="UP000005756"/>
    </source>
</evidence>
<organism evidence="2 4">
    <name type="scientific">Vreelandella boliviensis LC1</name>
    <dbReference type="NCBI Taxonomy" id="1072583"/>
    <lineage>
        <taxon>Bacteria</taxon>
        <taxon>Pseudomonadati</taxon>
        <taxon>Pseudomonadota</taxon>
        <taxon>Gammaproteobacteria</taxon>
        <taxon>Oceanospirillales</taxon>
        <taxon>Halomonadaceae</taxon>
        <taxon>Vreelandella</taxon>
    </lineage>
</organism>